<evidence type="ECO:0000256" key="8">
    <source>
        <dbReference type="RuleBase" id="RU363041"/>
    </source>
</evidence>
<dbReference type="PANTHER" id="PTHR30269:SF37">
    <property type="entry name" value="MEMBRANE TRANSPORTER PROTEIN"/>
    <property type="match status" value="1"/>
</dbReference>
<evidence type="ECO:0000256" key="6">
    <source>
        <dbReference type="ARBA" id="ARBA00022989"/>
    </source>
</evidence>
<feature type="transmembrane region" description="Helical" evidence="8">
    <location>
        <begin position="28"/>
        <end position="56"/>
    </location>
</feature>
<evidence type="ECO:0000256" key="7">
    <source>
        <dbReference type="ARBA" id="ARBA00023136"/>
    </source>
</evidence>
<evidence type="ECO:0000313" key="9">
    <source>
        <dbReference type="EMBL" id="SLN46333.1"/>
    </source>
</evidence>
<feature type="transmembrane region" description="Helical" evidence="8">
    <location>
        <begin position="229"/>
        <end position="246"/>
    </location>
</feature>
<feature type="transmembrane region" description="Helical" evidence="8">
    <location>
        <begin position="100"/>
        <end position="118"/>
    </location>
</feature>
<keyword evidence="7 8" id="KW-0472">Membrane</keyword>
<keyword evidence="5 8" id="KW-0812">Transmembrane</keyword>
<evidence type="ECO:0000256" key="3">
    <source>
        <dbReference type="ARBA" id="ARBA00022448"/>
    </source>
</evidence>
<reference evidence="9 10" key="1">
    <citation type="submission" date="2017-03" db="EMBL/GenBank/DDBJ databases">
        <authorList>
            <person name="Afonso C.L."/>
            <person name="Miller P.J."/>
            <person name="Scott M.A."/>
            <person name="Spackman E."/>
            <person name="Goraichik I."/>
            <person name="Dimitrov K.M."/>
            <person name="Suarez D.L."/>
            <person name="Swayne D.E."/>
        </authorList>
    </citation>
    <scope>NUCLEOTIDE SEQUENCE [LARGE SCALE GENOMIC DNA]</scope>
    <source>
        <strain evidence="9 10">CECT 7680</strain>
    </source>
</reference>
<comment type="similarity">
    <text evidence="2 8">Belongs to the 4-toluene sulfonate uptake permease (TSUP) (TC 2.A.102) family.</text>
</comment>
<accession>A0A1Y5STS4</accession>
<dbReference type="OrthoDB" id="7028171at2"/>
<dbReference type="InterPro" id="IPR052017">
    <property type="entry name" value="TSUP"/>
</dbReference>
<gene>
    <name evidence="9" type="ORF">PSA7680_02375</name>
</gene>
<protein>
    <recommendedName>
        <fullName evidence="8">Probable membrane transporter protein</fullName>
    </recommendedName>
</protein>
<evidence type="ECO:0000256" key="5">
    <source>
        <dbReference type="ARBA" id="ARBA00022692"/>
    </source>
</evidence>
<dbReference type="GO" id="GO:0005886">
    <property type="term" value="C:plasma membrane"/>
    <property type="evidence" value="ECO:0007669"/>
    <property type="project" value="UniProtKB-SubCell"/>
</dbReference>
<feature type="transmembrane region" description="Helical" evidence="8">
    <location>
        <begin position="199"/>
        <end position="217"/>
    </location>
</feature>
<keyword evidence="10" id="KW-1185">Reference proteome</keyword>
<evidence type="ECO:0000256" key="2">
    <source>
        <dbReference type="ARBA" id="ARBA00009142"/>
    </source>
</evidence>
<feature type="transmembrane region" description="Helical" evidence="8">
    <location>
        <begin position="77"/>
        <end position="94"/>
    </location>
</feature>
<dbReference type="InterPro" id="IPR002781">
    <property type="entry name" value="TM_pro_TauE-like"/>
</dbReference>
<keyword evidence="3" id="KW-0813">Transport</keyword>
<dbReference type="AlphaFoldDB" id="A0A1Y5STS4"/>
<dbReference type="EMBL" id="FWFQ01000016">
    <property type="protein sequence ID" value="SLN46333.1"/>
    <property type="molecule type" value="Genomic_DNA"/>
</dbReference>
<feature type="transmembrane region" description="Helical" evidence="8">
    <location>
        <begin position="169"/>
        <end position="187"/>
    </location>
</feature>
<dbReference type="PANTHER" id="PTHR30269">
    <property type="entry name" value="TRANSMEMBRANE PROTEIN YFCA"/>
    <property type="match status" value="1"/>
</dbReference>
<dbReference type="Proteomes" id="UP000193409">
    <property type="component" value="Unassembled WGS sequence"/>
</dbReference>
<dbReference type="RefSeq" id="WP_085868928.1">
    <property type="nucleotide sequence ID" value="NZ_FWFQ01000016.1"/>
</dbReference>
<comment type="subcellular location">
    <subcellularLocation>
        <location evidence="1 8">Cell membrane</location>
        <topology evidence="1 8">Multi-pass membrane protein</topology>
    </subcellularLocation>
</comment>
<sequence>MELNLTFFLFAVPAVLYAGISKGGFGSGAAFAAAPLLALVLPPELAVGLMLPLLMLMDVTALKPYWRKWDGPSSRRLILGSLPGVALGALLFGLADADLLRLMLGVVALSFVAFQFGRHMGWIRISEKPLAGWIGYLTGAIAGFTSYISHAGGPPVAIYMLSQNVGKTTYQATSVIVFWAINLFKALPYALLGMFTAQTLLANLLLAPVAILGVWIGVRAHHWMPERPFFILTYALLLATGAKLVYEGLA</sequence>
<evidence type="ECO:0000256" key="4">
    <source>
        <dbReference type="ARBA" id="ARBA00022475"/>
    </source>
</evidence>
<evidence type="ECO:0000313" key="10">
    <source>
        <dbReference type="Proteomes" id="UP000193409"/>
    </source>
</evidence>
<dbReference type="Pfam" id="PF01925">
    <property type="entry name" value="TauE"/>
    <property type="match status" value="1"/>
</dbReference>
<feature type="transmembrane region" description="Helical" evidence="8">
    <location>
        <begin position="130"/>
        <end position="149"/>
    </location>
</feature>
<organism evidence="9 10">
    <name type="scientific">Pseudoruegeria aquimaris</name>
    <dbReference type="NCBI Taxonomy" id="393663"/>
    <lineage>
        <taxon>Bacteria</taxon>
        <taxon>Pseudomonadati</taxon>
        <taxon>Pseudomonadota</taxon>
        <taxon>Alphaproteobacteria</taxon>
        <taxon>Rhodobacterales</taxon>
        <taxon>Roseobacteraceae</taxon>
        <taxon>Pseudoruegeria</taxon>
    </lineage>
</organism>
<keyword evidence="4 8" id="KW-1003">Cell membrane</keyword>
<keyword evidence="6 8" id="KW-1133">Transmembrane helix</keyword>
<proteinExistence type="inferred from homology"/>
<name>A0A1Y5STS4_9RHOB</name>
<evidence type="ECO:0000256" key="1">
    <source>
        <dbReference type="ARBA" id="ARBA00004651"/>
    </source>
</evidence>